<gene>
    <name evidence="1" type="ORF">UFOVP162_4</name>
</gene>
<evidence type="ECO:0000313" key="1">
    <source>
        <dbReference type="EMBL" id="CAB5238169.1"/>
    </source>
</evidence>
<reference evidence="1" key="1">
    <citation type="submission" date="2020-05" db="EMBL/GenBank/DDBJ databases">
        <authorList>
            <person name="Chiriac C."/>
            <person name="Salcher M."/>
            <person name="Ghai R."/>
            <person name="Kavagutti S V."/>
        </authorList>
    </citation>
    <scope>NUCLEOTIDE SEQUENCE</scope>
</reference>
<proteinExistence type="predicted"/>
<sequence length="45" mass="5090">MKYVLDFFALLGLCATITVASFYVGYTTYQPKCHTAMAIFTKECK</sequence>
<dbReference type="EMBL" id="LR798453">
    <property type="protein sequence ID" value="CAB5238169.1"/>
    <property type="molecule type" value="Genomic_DNA"/>
</dbReference>
<name>A0A6J7XLH9_9CAUD</name>
<accession>A0A6J7XLH9</accession>
<organism evidence="1">
    <name type="scientific">uncultured Caudovirales phage</name>
    <dbReference type="NCBI Taxonomy" id="2100421"/>
    <lineage>
        <taxon>Viruses</taxon>
        <taxon>Duplodnaviria</taxon>
        <taxon>Heunggongvirae</taxon>
        <taxon>Uroviricota</taxon>
        <taxon>Caudoviricetes</taxon>
        <taxon>Peduoviridae</taxon>
        <taxon>Maltschvirus</taxon>
        <taxon>Maltschvirus maltsch</taxon>
    </lineage>
</organism>
<protein>
    <submittedName>
        <fullName evidence="1">Uncharacterized protein</fullName>
    </submittedName>
</protein>